<dbReference type="InterPro" id="IPR001466">
    <property type="entry name" value="Beta-lactam-related"/>
</dbReference>
<dbReference type="Pfam" id="PF00144">
    <property type="entry name" value="Beta-lactamase"/>
    <property type="match status" value="1"/>
</dbReference>
<feature type="domain" description="Beta-lactamase-related" evidence="2">
    <location>
        <begin position="96"/>
        <end position="420"/>
    </location>
</feature>
<dbReference type="Gene3D" id="3.40.710.10">
    <property type="entry name" value="DD-peptidase/beta-lactamase superfamily"/>
    <property type="match status" value="1"/>
</dbReference>
<keyword evidence="1" id="KW-0732">Signal</keyword>
<dbReference type="AlphaFoldDB" id="A0AAN9YJK4"/>
<dbReference type="Proteomes" id="UP001320420">
    <property type="component" value="Unassembled WGS sequence"/>
</dbReference>
<evidence type="ECO:0008006" key="6">
    <source>
        <dbReference type="Google" id="ProtNLM"/>
    </source>
</evidence>
<organism evidence="4 5">
    <name type="scientific">Diatrype stigma</name>
    <dbReference type="NCBI Taxonomy" id="117547"/>
    <lineage>
        <taxon>Eukaryota</taxon>
        <taxon>Fungi</taxon>
        <taxon>Dikarya</taxon>
        <taxon>Ascomycota</taxon>
        <taxon>Pezizomycotina</taxon>
        <taxon>Sordariomycetes</taxon>
        <taxon>Xylariomycetidae</taxon>
        <taxon>Xylariales</taxon>
        <taxon>Diatrypaceae</taxon>
        <taxon>Diatrype</taxon>
    </lineage>
</organism>
<dbReference type="EMBL" id="JAKJXP020000116">
    <property type="protein sequence ID" value="KAK7744755.1"/>
    <property type="molecule type" value="Genomic_DNA"/>
</dbReference>
<evidence type="ECO:0000259" key="3">
    <source>
        <dbReference type="Pfam" id="PF26335"/>
    </source>
</evidence>
<accession>A0AAN9YJK4</accession>
<keyword evidence="5" id="KW-1185">Reference proteome</keyword>
<dbReference type="InterPro" id="IPR012338">
    <property type="entry name" value="Beta-lactam/transpept-like"/>
</dbReference>
<feature type="signal peptide" evidence="1">
    <location>
        <begin position="1"/>
        <end position="20"/>
    </location>
</feature>
<feature type="chain" id="PRO_5043050312" description="Beta-lactamase-related domain-containing protein" evidence="1">
    <location>
        <begin position="21"/>
        <end position="593"/>
    </location>
</feature>
<protein>
    <recommendedName>
        <fullName evidence="6">Beta-lactamase-related domain-containing protein</fullName>
    </recommendedName>
</protein>
<feature type="domain" description="Beta-lactamase-like ARB-00930-like C-terminal" evidence="3">
    <location>
        <begin position="439"/>
        <end position="592"/>
    </location>
</feature>
<dbReference type="InterPro" id="IPR051478">
    <property type="entry name" value="Beta-lactamase-like_AB/R"/>
</dbReference>
<dbReference type="PANTHER" id="PTHR22935:SF97">
    <property type="entry name" value="BETA-LACTAMASE-RELATED DOMAIN-CONTAINING PROTEIN"/>
    <property type="match status" value="1"/>
</dbReference>
<dbReference type="SUPFAM" id="SSF56601">
    <property type="entry name" value="beta-lactamase/transpeptidase-like"/>
    <property type="match status" value="1"/>
</dbReference>
<name>A0AAN9YJK4_9PEZI</name>
<evidence type="ECO:0000256" key="1">
    <source>
        <dbReference type="SAM" id="SignalP"/>
    </source>
</evidence>
<proteinExistence type="predicted"/>
<dbReference type="InterPro" id="IPR058664">
    <property type="entry name" value="ARB_00930-like_C"/>
</dbReference>
<dbReference type="PANTHER" id="PTHR22935">
    <property type="entry name" value="PENICILLIN-BINDING PROTEIN"/>
    <property type="match status" value="1"/>
</dbReference>
<reference evidence="4 5" key="1">
    <citation type="submission" date="2024-02" db="EMBL/GenBank/DDBJ databases">
        <title>De novo assembly and annotation of 12 fungi associated with fruit tree decline syndrome in Ontario, Canada.</title>
        <authorList>
            <person name="Sulman M."/>
            <person name="Ellouze W."/>
            <person name="Ilyukhin E."/>
        </authorList>
    </citation>
    <scope>NUCLEOTIDE SEQUENCE [LARGE SCALE GENOMIC DNA]</scope>
    <source>
        <strain evidence="4 5">M11/M66-122</strain>
    </source>
</reference>
<evidence type="ECO:0000259" key="2">
    <source>
        <dbReference type="Pfam" id="PF00144"/>
    </source>
</evidence>
<sequence length="593" mass="62703">MVGILPTVSLLLSNSNVALAAASGACPPLGAVLPAPTRPSAHEAVRCAAASFEDAFRQNITASLNATGISVALQSIHEAAPILDLHHTPPFLNPNGTHEIDARSVYRLGSISKIFAVLSVLKLGNVAFDDPVTKYVPELRQLRGETETPEVDDITAVQWDQVTIGALASHMSGIGSDLVADLATVPGPWTELGLPATNASLLPNCAGVLGLPPCDRAQFFRDFGKRHPVYAPFTTPVYSNAASAVLSFVVEAVAANNSNNTKTTYADFVQREILNPLGMTNTTVHTGPARDAWGFIPLGETWWGASLGYEDAAGGLYSNTEDLLRLGTGILRHAVLDGGAAATRKWMKPVASTSSSGLAMGAPWEILRSMTATADGRLVEFYCKAGNLHTYNNMLCLIPDYDLVLTILSGGAESGSRLVDGTLSAVVKTLLPAIETAGRDQAARLIAGTYGDAATNSSVTLALDGDDAGPGLKVTSWVVRGVDVIANYAGYGALSSSSSTGDVTVSVRLYPTNLESGSRTAWRAVFDVGTPEEISAYEDAMFWPNAGCATWGKMDRFVYQFRSIDEFAIETNEDGEAFAMTLHGFQVALKREV</sequence>
<evidence type="ECO:0000313" key="5">
    <source>
        <dbReference type="Proteomes" id="UP001320420"/>
    </source>
</evidence>
<dbReference type="Pfam" id="PF26335">
    <property type="entry name" value="ARB_00930_C"/>
    <property type="match status" value="1"/>
</dbReference>
<comment type="caution">
    <text evidence="4">The sequence shown here is derived from an EMBL/GenBank/DDBJ whole genome shotgun (WGS) entry which is preliminary data.</text>
</comment>
<evidence type="ECO:0000313" key="4">
    <source>
        <dbReference type="EMBL" id="KAK7744755.1"/>
    </source>
</evidence>
<gene>
    <name evidence="4" type="ORF">SLS62_010057</name>
</gene>